<evidence type="ECO:0000256" key="6">
    <source>
        <dbReference type="ARBA" id="ARBA00022786"/>
    </source>
</evidence>
<dbReference type="InterPro" id="IPR000555">
    <property type="entry name" value="JAMM/MPN+_dom"/>
</dbReference>
<dbReference type="InterPro" id="IPR018327">
    <property type="entry name" value="BHD_2"/>
</dbReference>
<evidence type="ECO:0000256" key="2">
    <source>
        <dbReference type="ARBA" id="ARBA00004123"/>
    </source>
</evidence>
<keyword evidence="6" id="KW-0833">Ubl conjugation pathway</keyword>
<dbReference type="Gene3D" id="1.25.10.10">
    <property type="entry name" value="Leucine-rich Repeat Variant"/>
    <property type="match status" value="1"/>
</dbReference>
<feature type="compositionally biased region" description="Basic and acidic residues" evidence="9">
    <location>
        <begin position="14"/>
        <end position="26"/>
    </location>
</feature>
<dbReference type="PANTHER" id="PTHR12135:SF0">
    <property type="entry name" value="DNA REPAIR PROTEIN COMPLEMENTING XP-C CELLS"/>
    <property type="match status" value="1"/>
</dbReference>
<dbReference type="InterPro" id="IPR015063">
    <property type="entry name" value="USP8_dimer"/>
</dbReference>
<comment type="similarity">
    <text evidence="4">Belongs to the peptidase M67C family.</text>
</comment>
<organism evidence="13 14">
    <name type="scientific">Trichinella nativa</name>
    <dbReference type="NCBI Taxonomy" id="6335"/>
    <lineage>
        <taxon>Eukaryota</taxon>
        <taxon>Metazoa</taxon>
        <taxon>Ecdysozoa</taxon>
        <taxon>Nematoda</taxon>
        <taxon>Enoplea</taxon>
        <taxon>Dorylaimia</taxon>
        <taxon>Trichinellida</taxon>
        <taxon>Trichinellidae</taxon>
        <taxon>Trichinella</taxon>
    </lineage>
</organism>
<evidence type="ECO:0000256" key="3">
    <source>
        <dbReference type="ARBA" id="ARBA00009525"/>
    </source>
</evidence>
<dbReference type="InterPro" id="IPR038765">
    <property type="entry name" value="Papain-like_cys_pep_sf"/>
</dbReference>
<dbReference type="EMBL" id="JYDW01000026">
    <property type="protein sequence ID" value="KRZ60754.1"/>
    <property type="molecule type" value="Genomic_DNA"/>
</dbReference>
<dbReference type="GO" id="GO:0000111">
    <property type="term" value="C:nucleotide-excision repair factor 2 complex"/>
    <property type="evidence" value="ECO:0007669"/>
    <property type="project" value="TreeGrafter"/>
</dbReference>
<dbReference type="FunFam" id="3.90.70.80:FF:000018">
    <property type="entry name" value="OTU domain-containing protein 5-B"/>
    <property type="match status" value="1"/>
</dbReference>
<feature type="compositionally biased region" description="Polar residues" evidence="9">
    <location>
        <begin position="1387"/>
        <end position="1402"/>
    </location>
</feature>
<comment type="similarity">
    <text evidence="3">Belongs to the XPC family.</text>
</comment>
<dbReference type="Pfam" id="PF07814">
    <property type="entry name" value="WAPL"/>
    <property type="match status" value="1"/>
</dbReference>
<dbReference type="PROSITE" id="PS50802">
    <property type="entry name" value="OTU"/>
    <property type="match status" value="1"/>
</dbReference>
<feature type="domain" description="WAPL" evidence="12">
    <location>
        <begin position="736"/>
        <end position="1240"/>
    </location>
</feature>
<feature type="compositionally biased region" description="Basic residues" evidence="9">
    <location>
        <begin position="1766"/>
        <end position="1777"/>
    </location>
</feature>
<dbReference type="GO" id="GO:0003697">
    <property type="term" value="F:single-stranded DNA binding"/>
    <property type="evidence" value="ECO:0007669"/>
    <property type="project" value="TreeGrafter"/>
</dbReference>
<comment type="subcellular location">
    <subcellularLocation>
        <location evidence="2">Nucleus</location>
    </subcellularLocation>
</comment>
<dbReference type="InterPro" id="IPR018325">
    <property type="entry name" value="Rad4/PNGase_transGLS-fold"/>
</dbReference>
<feature type="compositionally biased region" description="Low complexity" evidence="9">
    <location>
        <begin position="1423"/>
        <end position="1434"/>
    </location>
</feature>
<dbReference type="GO" id="GO:0070536">
    <property type="term" value="P:protein K63-linked deubiquitination"/>
    <property type="evidence" value="ECO:0007669"/>
    <property type="project" value="InterPro"/>
</dbReference>
<sequence>LSNVMTILPKKKGGSKDSRSQSHDHSSSSSNSGSLNVEDAALIGLRNAQHTTVDSPTVPRRPVSHSAYDLPEGESVFFGSGSRKRLATVNPGRQERGHRTKQKNLSHTLPSTSTAPVKQGYNSEDEYDEELNTGVDEDQLDRNFEDALKTAKGFIIKKMKADGACLFRAVADQVYGDQEMHDTVRKLCINYMKKNSDYFSQFVTESFSDYIARKSLSYSHGNHIEMQAMAELFNRPIEVYQYNIEPINTFLSNKNTNDPPIRLSYHRSIHYNSVVDPFKATIGVGLGLPQYFPGLAERNLMNDARLISERDVIEEAMLKDKMDATDWEATDEQLQEQIACESYLQWLADERKRHGNVAEDAKGANSSKDSSATEDNTSRKLPACGDTAQDLTSQPSTSQFLLNDYTLTGWNAEEELLNHVLALSQQEYIDSLSHKREDEDSACCSSRDAVQSTTNIVSEYPQSENSNDSNQTYAKVKGLNGCSRVTHETKADTASALFDAVLEDIKSHESCATASSSVLAGKAKFGNRSKNLVSEAPATSHADFSEAEALPDSQDSQKSFSRGIANICLNEEAGLPSVDAGLSSPVSATNCSKRFFSDKHGQFASSVSPSKRKATQLKEDRQVDASSVYSFEEEEEEDKVGLTELETDVEYPTKFLTSKTWKSVYQHKWNTDSSSPNAKSSSKTTFTKKEVNAAKAKHDIATPSVSVSKFHGIRQRKTVKSVVCGEEISQNKTQCIRKEKPLYTVVRNVKQAHECHESGEAQEYNDDIVYLLGALSEENTSNMRCLSLITLLQKCVSAAFRNFLKAHGYAKQVLHALKDAHGNDCLALATACLFYLLSRDRLCLVVDECSLGLLVNLVKPMKVDVTNEEFLKCKGKIWKVLCDWRTEVESSNIRKVLIMFDLTEKNLNTSFLALESLVFISSRSDSDAFKQEMRLNGGVEIAALRVADETKKISKAKGDEACIYPLLCLQRALRILENVTTKASQNKGYLVTNDSLGMLDSLLTLFDFCLNGIIAKEKSMPNVEDKNSPSAQVSSLLLIVFSELFRLLCNLSNNNEICCSKLSASGGFIRRCVECVTFYIPRYLPESKRYDMQILFMSFVINYIEHHQSGRRVVIHSEVQLLDGDKVISLPTVQALTRRIANAQSADDEMNNEIEGSSQTTAKSLDMQQKSFQETVKAALVIASKHMEECTVAAHVGLILGLLMQEDESIVSGIQHGMPGGTFKLVIETLEKFLDFMKEANVTDAGAERTITSPKMLVKEITSEASNIQFYPNIAMKKYARSAGELYFIAGVYELDNNVELAYRSYTRFIVLLVDHFPKHPEYSKFCREERDEYKKLMKNVRDAFDAAERLKVELTKQCELQYMNALQKQANEVNNAKEQQREHKVTSTSENSDYNHALSTNSTVSHGRVSNYYSQHDRVTPPAVVAPSTSSVSHQDISRENDETNDTYTTFNVDDLIELENANNRAKTVGIPPTVVENLQAAESSSRPPKPTFDRSTKPKLKTKTTTTTSTPVRPPLPVVAPPPSSTPVSKYSGLQPVIIPKNLVFRFLDAAALNTAQEIETCGILSGKLIQSSFVVTHVIVPKQSGTSNSCVAHHEEEMFTIQDDLGLITLGWIHTHPTQSAFLSSVDLHTHCSYQLLFPEAVAIVCAPKYNEIGVFMLTSPYGLKVIANCKRTGFHPHSQNPPVFQTCDHRPKWLLKQPGNAKLPRPPRRGASKRSQARACESTGQIDDSVGTVVENESHAQLNDSKRNKRKRQRESGLHSRKEMKKGNSHKLRLSNSVVDDDDVDDDGECFSKPANAKMRNKISACKPRKKCDENNDDSDHVVHKKREKKRIAKVKVVETNSSDSEWEDVKDVEIIDRPSTSTANIQLHFKQPENPSASKKKTLLQRLVSKVTKLARIRRHKVYLLAEIAHGIFLSKCCNDEQVRATAMSLIPIEMDIREPELRTRNFASKFIRWFHKNYPLKYLEPCGSLSTDPVDYLLSKMSSGKIYSFRDWTLVFVSFARCIGFDVRIIMALRPTDMFDLSVTEVLVTDKLNEKKAEKRKKLNSSSRVNDDRSNQDELGVSVERKVADCQSIPPNNMCSASAHYCFSFDNEHAVRDVTIRYASNYGTVDFKRRRLSDSWFQLTLDLFQPANKLRNRLEDLFLEKMLSEKPLPKKRSDYKNHPLYVLKRDLLKFEALYPADLQPVGYIGQEAVYPRTAVMNLKGKEAWIREARVIKANEQPYKVVKGRPKMTVPKELRVDRPLNLYGIWQTEPYIPKPAEDGIVPKNEYGNVELYQMSMLPPGTVYMIQPGLLSIARKLNIDCAPAVVGWEFHCRSSHPIIEGCVVCKEHKEILEAAWLEEQVHIAVKEKERKTMRALKNWRKMVRSMLIKAKVEKKFLPSTKNAGSELSQSDGQLIHNQRNNSTASTSVEDLNKSAWPQCRHQFDMHFDTEERLSD</sequence>
<dbReference type="SMART" id="SM00232">
    <property type="entry name" value="JAB_MPN"/>
    <property type="match status" value="1"/>
</dbReference>
<feature type="non-terminal residue" evidence="13">
    <location>
        <position position="2443"/>
    </location>
</feature>
<dbReference type="Gene3D" id="3.90.260.10">
    <property type="entry name" value="Transglutaminase-like"/>
    <property type="match status" value="1"/>
</dbReference>
<dbReference type="Gene3D" id="3.40.140.10">
    <property type="entry name" value="Cytidine Deaminase, domain 2"/>
    <property type="match status" value="1"/>
</dbReference>
<evidence type="ECO:0000259" key="10">
    <source>
        <dbReference type="PROSITE" id="PS50249"/>
    </source>
</evidence>
<feature type="region of interest" description="Disordered" evidence="9">
    <location>
        <begin position="1374"/>
        <end position="1402"/>
    </location>
</feature>
<dbReference type="Proteomes" id="UP000054721">
    <property type="component" value="Unassembled WGS sequence"/>
</dbReference>
<keyword evidence="5" id="KW-0227">DNA damage</keyword>
<dbReference type="Gene3D" id="3.90.70.80">
    <property type="match status" value="1"/>
</dbReference>
<dbReference type="Pfam" id="PF02338">
    <property type="entry name" value="OTU"/>
    <property type="match status" value="1"/>
</dbReference>
<dbReference type="InterPro" id="IPR022771">
    <property type="entry name" value="WAPL_C"/>
</dbReference>
<dbReference type="InterPro" id="IPR018328">
    <property type="entry name" value="Rad4_beta-hairpin_dom3"/>
</dbReference>
<proteinExistence type="inferred from homology"/>
<dbReference type="Pfam" id="PF10404">
    <property type="entry name" value="BHD_2"/>
    <property type="match status" value="1"/>
</dbReference>
<dbReference type="PROSITE" id="PS51271">
    <property type="entry name" value="WAPL"/>
    <property type="match status" value="1"/>
</dbReference>
<feature type="compositionally biased region" description="Basic residues" evidence="9">
    <location>
        <begin position="1709"/>
        <end position="1720"/>
    </location>
</feature>
<dbReference type="SMART" id="SM01030">
    <property type="entry name" value="BHD_1"/>
    <property type="match status" value="1"/>
</dbReference>
<feature type="region of interest" description="Disordered" evidence="9">
    <location>
        <begin position="2389"/>
        <end position="2418"/>
    </location>
</feature>
<dbReference type="PANTHER" id="PTHR12135">
    <property type="entry name" value="DNA REPAIR PROTEIN XP-C / RAD4"/>
    <property type="match status" value="1"/>
</dbReference>
<dbReference type="Gene3D" id="2.20.20.110">
    <property type="entry name" value="Rad4, beta-hairpin domain BHD1"/>
    <property type="match status" value="1"/>
</dbReference>
<dbReference type="GO" id="GO:0006298">
    <property type="term" value="P:mismatch repair"/>
    <property type="evidence" value="ECO:0007669"/>
    <property type="project" value="TreeGrafter"/>
</dbReference>
<dbReference type="Pfam" id="PF08969">
    <property type="entry name" value="USP8_dimer"/>
    <property type="match status" value="1"/>
</dbReference>
<evidence type="ECO:0000313" key="14">
    <source>
        <dbReference type="Proteomes" id="UP000054721"/>
    </source>
</evidence>
<dbReference type="FunFam" id="3.30.70.2460:FF:000001">
    <property type="entry name" value="DNA repair protein Rad4 family"/>
    <property type="match status" value="1"/>
</dbReference>
<dbReference type="Pfam" id="PF01398">
    <property type="entry name" value="JAB"/>
    <property type="match status" value="1"/>
</dbReference>
<dbReference type="GO" id="GO:0006289">
    <property type="term" value="P:nucleotide-excision repair"/>
    <property type="evidence" value="ECO:0007669"/>
    <property type="project" value="InterPro"/>
</dbReference>
<dbReference type="InterPro" id="IPR042488">
    <property type="entry name" value="Rad4_BHD3_sf"/>
</dbReference>
<feature type="domain" description="OTU" evidence="11">
    <location>
        <begin position="154"/>
        <end position="277"/>
    </location>
</feature>
<feature type="region of interest" description="Disordered" evidence="9">
    <location>
        <begin position="81"/>
        <end position="120"/>
    </location>
</feature>
<feature type="compositionally biased region" description="Pro residues" evidence="9">
    <location>
        <begin position="1514"/>
        <end position="1526"/>
    </location>
</feature>
<keyword evidence="8" id="KW-0539">Nucleus</keyword>
<dbReference type="InterPro" id="IPR011989">
    <property type="entry name" value="ARM-like"/>
</dbReference>
<name>A0A0V1LNH6_9BILA</name>
<feature type="region of interest" description="Disordered" evidence="9">
    <location>
        <begin position="1"/>
        <end position="39"/>
    </location>
</feature>
<dbReference type="GO" id="GO:0071942">
    <property type="term" value="C:XPC complex"/>
    <property type="evidence" value="ECO:0007669"/>
    <property type="project" value="TreeGrafter"/>
</dbReference>
<dbReference type="Pfam" id="PF10405">
    <property type="entry name" value="BHD_3"/>
    <property type="match status" value="1"/>
</dbReference>
<accession>A0A0V1LNH6</accession>
<feature type="region of interest" description="Disordered" evidence="9">
    <location>
        <begin position="1700"/>
        <end position="1784"/>
    </location>
</feature>
<keyword evidence="7" id="KW-0234">DNA repair</keyword>
<dbReference type="SUPFAM" id="SSF140856">
    <property type="entry name" value="USP8 N-terminal domain-like"/>
    <property type="match status" value="1"/>
</dbReference>
<feature type="region of interest" description="Disordered" evidence="9">
    <location>
        <begin position="536"/>
        <end position="558"/>
    </location>
</feature>
<feature type="compositionally biased region" description="Polar residues" evidence="9">
    <location>
        <begin position="2389"/>
        <end position="2417"/>
    </location>
</feature>
<dbReference type="GO" id="GO:0003684">
    <property type="term" value="F:damaged DNA binding"/>
    <property type="evidence" value="ECO:0007669"/>
    <property type="project" value="InterPro"/>
</dbReference>
<dbReference type="GO" id="GO:0061578">
    <property type="term" value="F:K63-linked deubiquitinase activity"/>
    <property type="evidence" value="ECO:0007669"/>
    <property type="project" value="InterPro"/>
</dbReference>
<dbReference type="InterPro" id="IPR037518">
    <property type="entry name" value="MPN"/>
</dbReference>
<evidence type="ECO:0000259" key="11">
    <source>
        <dbReference type="PROSITE" id="PS50802"/>
    </source>
</evidence>
<dbReference type="Gene3D" id="3.30.70.2460">
    <property type="entry name" value="Rad4, beta-hairpin domain BHD3"/>
    <property type="match status" value="1"/>
</dbReference>
<dbReference type="OrthoDB" id="300780at2759"/>
<evidence type="ECO:0000313" key="13">
    <source>
        <dbReference type="EMBL" id="KRZ60754.1"/>
    </source>
</evidence>
<dbReference type="InterPro" id="IPR012502">
    <property type="entry name" value="WAPL_dom"/>
</dbReference>
<dbReference type="Pfam" id="PF10403">
    <property type="entry name" value="BHD_1"/>
    <property type="match status" value="1"/>
</dbReference>
<protein>
    <submittedName>
        <fullName evidence="13">OTU domain-containing protein 5-A</fullName>
    </submittedName>
</protein>
<keyword evidence="14" id="KW-1185">Reference proteome</keyword>
<feature type="region of interest" description="Disordered" evidence="9">
    <location>
        <begin position="2045"/>
        <end position="2065"/>
    </location>
</feature>
<feature type="compositionally biased region" description="Polar residues" evidence="9">
    <location>
        <begin position="105"/>
        <end position="120"/>
    </location>
</feature>
<dbReference type="SUPFAM" id="SSF102712">
    <property type="entry name" value="JAB1/MPN domain"/>
    <property type="match status" value="1"/>
</dbReference>
<dbReference type="Pfam" id="PF03835">
    <property type="entry name" value="Rad4"/>
    <property type="match status" value="1"/>
</dbReference>
<dbReference type="SUPFAM" id="SSF54001">
    <property type="entry name" value="Cysteine proteinases"/>
    <property type="match status" value="2"/>
</dbReference>
<feature type="region of interest" description="Disordered" evidence="9">
    <location>
        <begin position="1481"/>
        <end position="1526"/>
    </location>
</feature>
<dbReference type="CDD" id="cd08066">
    <property type="entry name" value="MPN_AMSH_like"/>
    <property type="match status" value="1"/>
</dbReference>
<reference evidence="13 14" key="1">
    <citation type="submission" date="2015-05" db="EMBL/GenBank/DDBJ databases">
        <title>Evolution of Trichinella species and genotypes.</title>
        <authorList>
            <person name="Korhonen P.K."/>
            <person name="Edoardo P."/>
            <person name="Giuseppe L.R."/>
            <person name="Gasser R.B."/>
        </authorList>
    </citation>
    <scope>NUCLEOTIDE SEQUENCE [LARGE SCALE GENOMIC DNA]</scope>
    <source>
        <strain evidence="13">ISS10</strain>
    </source>
</reference>
<gene>
    <name evidence="13" type="primary">otud5a</name>
    <name evidence="13" type="ORF">T02_10719</name>
</gene>
<dbReference type="PROSITE" id="PS50249">
    <property type="entry name" value="MPN"/>
    <property type="match status" value="1"/>
</dbReference>
<dbReference type="SMART" id="SM01032">
    <property type="entry name" value="BHD_3"/>
    <property type="match status" value="1"/>
</dbReference>
<comment type="caution">
    <text evidence="13">The sequence shown here is derived from an EMBL/GenBank/DDBJ whole genome shotgun (WGS) entry which is preliminary data.</text>
</comment>
<dbReference type="CDD" id="cd22752">
    <property type="entry name" value="OTU_OTUD5-like"/>
    <property type="match status" value="1"/>
</dbReference>
<dbReference type="Gene3D" id="1.20.58.80">
    <property type="entry name" value="Phosphotransferase system, lactose/cellobiose-type IIA subunit"/>
    <property type="match status" value="1"/>
</dbReference>
<dbReference type="InterPro" id="IPR044098">
    <property type="entry name" value="STAMBP/STALP-like_MPN"/>
</dbReference>
<evidence type="ECO:0000256" key="7">
    <source>
        <dbReference type="ARBA" id="ARBA00023204"/>
    </source>
</evidence>
<evidence type="ECO:0000256" key="4">
    <source>
        <dbReference type="ARBA" id="ARBA00010981"/>
    </source>
</evidence>
<dbReference type="STRING" id="6335.A0A0V1LNH6"/>
<evidence type="ECO:0000259" key="12">
    <source>
        <dbReference type="PROSITE" id="PS51271"/>
    </source>
</evidence>
<feature type="region of interest" description="Disordered" evidence="9">
    <location>
        <begin position="357"/>
        <end position="393"/>
    </location>
</feature>
<evidence type="ECO:0000256" key="8">
    <source>
        <dbReference type="ARBA" id="ARBA00023242"/>
    </source>
</evidence>
<dbReference type="InterPro" id="IPR018326">
    <property type="entry name" value="Rad4_beta-hairpin_dom1"/>
</dbReference>
<evidence type="ECO:0000256" key="5">
    <source>
        <dbReference type="ARBA" id="ARBA00022763"/>
    </source>
</evidence>
<feature type="domain" description="MPN" evidence="10">
    <location>
        <begin position="1539"/>
        <end position="1667"/>
    </location>
</feature>
<dbReference type="InterPro" id="IPR004583">
    <property type="entry name" value="DNA_repair_Rad4"/>
</dbReference>
<comment type="cofactor">
    <cofactor evidence="1">
        <name>Zn(2+)</name>
        <dbReference type="ChEBI" id="CHEBI:29105"/>
    </cofactor>
</comment>
<evidence type="ECO:0000256" key="1">
    <source>
        <dbReference type="ARBA" id="ARBA00001947"/>
    </source>
</evidence>
<feature type="compositionally biased region" description="Polar residues" evidence="9">
    <location>
        <begin position="364"/>
        <end position="375"/>
    </location>
</feature>
<evidence type="ECO:0000256" key="9">
    <source>
        <dbReference type="SAM" id="MobiDB-lite"/>
    </source>
</evidence>
<dbReference type="SMART" id="SM01031">
    <property type="entry name" value="BHD_2"/>
    <property type="match status" value="1"/>
</dbReference>
<dbReference type="InterPro" id="IPR003323">
    <property type="entry name" value="OTU_dom"/>
</dbReference>
<dbReference type="GO" id="GO:0005737">
    <property type="term" value="C:cytoplasm"/>
    <property type="evidence" value="ECO:0007669"/>
    <property type="project" value="TreeGrafter"/>
</dbReference>
<dbReference type="GO" id="GO:0140492">
    <property type="term" value="F:metal-dependent deubiquitinase activity"/>
    <property type="evidence" value="ECO:0007669"/>
    <property type="project" value="InterPro"/>
</dbReference>
<feature type="region of interest" description="Disordered" evidence="9">
    <location>
        <begin position="1423"/>
        <end position="1448"/>
    </location>
</feature>
<dbReference type="InterPro" id="IPR036985">
    <property type="entry name" value="Transglutaminase-like_sf"/>
</dbReference>